<dbReference type="GO" id="GO:0005524">
    <property type="term" value="F:ATP binding"/>
    <property type="evidence" value="ECO:0007669"/>
    <property type="project" value="UniProtKB-KW"/>
</dbReference>
<dbReference type="PANTHER" id="PTHR33540:SF2">
    <property type="entry name" value="TRNA THREONYLCARBAMOYLADENOSINE BIOSYNTHESIS PROTEIN TSAE"/>
    <property type="match status" value="1"/>
</dbReference>
<dbReference type="GO" id="GO:0005737">
    <property type="term" value="C:cytoplasm"/>
    <property type="evidence" value="ECO:0007669"/>
    <property type="project" value="UniProtKB-SubCell"/>
</dbReference>
<dbReference type="InterPro" id="IPR011009">
    <property type="entry name" value="Kinase-like_dom_sf"/>
</dbReference>
<evidence type="ECO:0000256" key="2">
    <source>
        <dbReference type="ARBA" id="ARBA00007599"/>
    </source>
</evidence>
<gene>
    <name evidence="12" type="ORF">SAMN05216452_2386</name>
</gene>
<evidence type="ECO:0000256" key="4">
    <source>
        <dbReference type="ARBA" id="ARBA00022490"/>
    </source>
</evidence>
<dbReference type="SUPFAM" id="SSF52540">
    <property type="entry name" value="P-loop containing nucleoside triphosphate hydrolases"/>
    <property type="match status" value="1"/>
</dbReference>
<evidence type="ECO:0000313" key="12">
    <source>
        <dbReference type="EMBL" id="SEB60336.1"/>
    </source>
</evidence>
<dbReference type="GO" id="GO:0046872">
    <property type="term" value="F:metal ion binding"/>
    <property type="evidence" value="ECO:0007669"/>
    <property type="project" value="UniProtKB-KW"/>
</dbReference>
<evidence type="ECO:0000259" key="11">
    <source>
        <dbReference type="Pfam" id="PF01636"/>
    </source>
</evidence>
<dbReference type="PANTHER" id="PTHR33540">
    <property type="entry name" value="TRNA THREONYLCARBAMOYLADENOSINE BIOSYNTHESIS PROTEIN TSAE"/>
    <property type="match status" value="1"/>
</dbReference>
<evidence type="ECO:0000256" key="8">
    <source>
        <dbReference type="ARBA" id="ARBA00022840"/>
    </source>
</evidence>
<feature type="domain" description="Aminoglycoside phosphotransferase" evidence="11">
    <location>
        <begin position="171"/>
        <end position="423"/>
    </location>
</feature>
<dbReference type="RefSeq" id="WP_090328936.1">
    <property type="nucleotide sequence ID" value="NZ_FNSL01000001.1"/>
</dbReference>
<dbReference type="Pfam" id="PF02367">
    <property type="entry name" value="TsaE"/>
    <property type="match status" value="1"/>
</dbReference>
<dbReference type="Gene3D" id="3.30.200.20">
    <property type="entry name" value="Phosphorylase Kinase, domain 1"/>
    <property type="match status" value="1"/>
</dbReference>
<protein>
    <recommendedName>
        <fullName evidence="3">tRNA threonylcarbamoyladenosine biosynthesis protein TsaE</fullName>
    </recommendedName>
    <alternativeName>
        <fullName evidence="10">t(6)A37 threonylcarbamoyladenosine biosynthesis protein TsaE</fullName>
    </alternativeName>
</protein>
<keyword evidence="4" id="KW-0963">Cytoplasm</keyword>
<reference evidence="13" key="1">
    <citation type="submission" date="2016-10" db="EMBL/GenBank/DDBJ databases">
        <authorList>
            <person name="Varghese N."/>
            <person name="Submissions S."/>
        </authorList>
    </citation>
    <scope>NUCLEOTIDE SEQUENCE [LARGE SCALE GENOMIC DNA]</scope>
    <source>
        <strain evidence="13">ES.061</strain>
    </source>
</reference>
<evidence type="ECO:0000256" key="7">
    <source>
        <dbReference type="ARBA" id="ARBA00022741"/>
    </source>
</evidence>
<proteinExistence type="inferred from homology"/>
<evidence type="ECO:0000256" key="3">
    <source>
        <dbReference type="ARBA" id="ARBA00019010"/>
    </source>
</evidence>
<keyword evidence="13" id="KW-1185">Reference proteome</keyword>
<sequence length="502" mass="56244">MTARVLERFLPDEDATTLFGEDIAVALRPGDVLALKGDLGAGKTTLARSIIRALAGDAELDVPSPTFTLVQSYEARIPVHHFDLYRLGEPDELEELGLFEATEEGVALVEWPERAGDRLAGAIRLELHDSGEGRLAVISGPEEAMLRLERSFAIRDFLNNAGELRAHRAFLLGDASLRAYETLTTRLGARRILMNAPERRDEPLLACGRPYSQVAHLAQSVAASVATANAIRARGFAAYQVYAQDLETGLLLTEHLGETPFLSPEGEPVTERYVEAARLLAALHRDAWPKEMPVNDQLIHELPPYDREALGIEVSLLTDWYMPFMAGRPANDAERAGYMEHWNRLFARLEHFEKNLVLRDFHSPNLIWRAEREGFDRLGLIDLQDAVCGPAAYDVASLALDARVTMSEALERAVVEAYCAARAEQGPFDREAFDEAYAICATQRNSKLLGTFVRLEQRDHKPFYIKHLPRIRAYLRRAMRHPVLDELRVFYEEAGFLSGDEA</sequence>
<comment type="subcellular location">
    <subcellularLocation>
        <location evidence="1">Cytoplasm</location>
    </subcellularLocation>
</comment>
<evidence type="ECO:0000313" key="13">
    <source>
        <dbReference type="Proteomes" id="UP000199064"/>
    </source>
</evidence>
<evidence type="ECO:0000256" key="5">
    <source>
        <dbReference type="ARBA" id="ARBA00022694"/>
    </source>
</evidence>
<dbReference type="Gene3D" id="3.90.1200.10">
    <property type="match status" value="1"/>
</dbReference>
<dbReference type="InterPro" id="IPR002575">
    <property type="entry name" value="Aminoglycoside_PTrfase"/>
</dbReference>
<name>A0A1H4KQ33_9HYPH</name>
<dbReference type="Gene3D" id="3.40.50.300">
    <property type="entry name" value="P-loop containing nucleotide triphosphate hydrolases"/>
    <property type="match status" value="1"/>
</dbReference>
<keyword evidence="5" id="KW-0819">tRNA processing</keyword>
<dbReference type="EMBL" id="FNSL01000001">
    <property type="protein sequence ID" value="SEB60336.1"/>
    <property type="molecule type" value="Genomic_DNA"/>
</dbReference>
<keyword evidence="6" id="KW-0479">Metal-binding</keyword>
<comment type="similarity">
    <text evidence="2">Belongs to the TsaE family.</text>
</comment>
<evidence type="ECO:0000256" key="6">
    <source>
        <dbReference type="ARBA" id="ARBA00022723"/>
    </source>
</evidence>
<dbReference type="PIRSF" id="PIRSF036599">
    <property type="entry name" value="AtpPhos"/>
    <property type="match status" value="1"/>
</dbReference>
<keyword evidence="8" id="KW-0067">ATP-binding</keyword>
<keyword evidence="9" id="KW-0460">Magnesium</keyword>
<accession>A0A1H4KQ33</accession>
<evidence type="ECO:0000256" key="9">
    <source>
        <dbReference type="ARBA" id="ARBA00022842"/>
    </source>
</evidence>
<evidence type="ECO:0000256" key="1">
    <source>
        <dbReference type="ARBA" id="ARBA00004496"/>
    </source>
</evidence>
<dbReference type="SUPFAM" id="SSF56112">
    <property type="entry name" value="Protein kinase-like (PK-like)"/>
    <property type="match status" value="1"/>
</dbReference>
<dbReference type="GO" id="GO:0002949">
    <property type="term" value="P:tRNA threonylcarbamoyladenosine modification"/>
    <property type="evidence" value="ECO:0007669"/>
    <property type="project" value="InterPro"/>
</dbReference>
<dbReference type="InterPro" id="IPR027417">
    <property type="entry name" value="P-loop_NTPase"/>
</dbReference>
<keyword evidence="7" id="KW-0547">Nucleotide-binding</keyword>
<dbReference type="AlphaFoldDB" id="A0A1H4KQ33"/>
<dbReference type="Proteomes" id="UP000199064">
    <property type="component" value="Unassembled WGS sequence"/>
</dbReference>
<organism evidence="12 13">
    <name type="scientific">Nitratireductor aquibiodomus</name>
    <dbReference type="NCBI Taxonomy" id="204799"/>
    <lineage>
        <taxon>Bacteria</taxon>
        <taxon>Pseudomonadati</taxon>
        <taxon>Pseudomonadota</taxon>
        <taxon>Alphaproteobacteria</taxon>
        <taxon>Hyphomicrobiales</taxon>
        <taxon>Phyllobacteriaceae</taxon>
        <taxon>Nitratireductor</taxon>
    </lineage>
</organism>
<dbReference type="Pfam" id="PF01636">
    <property type="entry name" value="APH"/>
    <property type="match status" value="1"/>
</dbReference>
<dbReference type="NCBIfam" id="TIGR00150">
    <property type="entry name" value="T6A_YjeE"/>
    <property type="match status" value="1"/>
</dbReference>
<dbReference type="InterPro" id="IPR003442">
    <property type="entry name" value="T6A_TsaE"/>
</dbReference>
<evidence type="ECO:0000256" key="10">
    <source>
        <dbReference type="ARBA" id="ARBA00032441"/>
    </source>
</evidence>
<dbReference type="InterPro" id="IPR012180">
    <property type="entry name" value="Bifunc_ATPase/PTrfase"/>
</dbReference>